<dbReference type="RefSeq" id="XP_005829784.1">
    <property type="nucleotide sequence ID" value="XM_005829727.1"/>
</dbReference>
<dbReference type="AlphaFoldDB" id="L1J3W7"/>
<dbReference type="KEGG" id="gtt:GUITHDRAFT_153445"/>
<dbReference type="Proteomes" id="UP000011087">
    <property type="component" value="Unassembled WGS sequence"/>
</dbReference>
<reference evidence="2" key="3">
    <citation type="submission" date="2016-03" db="UniProtKB">
        <authorList>
            <consortium name="EnsemblProtists"/>
        </authorList>
    </citation>
    <scope>IDENTIFICATION</scope>
</reference>
<dbReference type="GeneID" id="17299548"/>
<keyword evidence="3" id="KW-1185">Reference proteome</keyword>
<evidence type="ECO:0000313" key="2">
    <source>
        <dbReference type="EnsemblProtists" id="EKX42804"/>
    </source>
</evidence>
<dbReference type="PaxDb" id="55529-EKX42804"/>
<evidence type="ECO:0000313" key="1">
    <source>
        <dbReference type="EMBL" id="EKX42804.1"/>
    </source>
</evidence>
<proteinExistence type="predicted"/>
<evidence type="ECO:0000313" key="3">
    <source>
        <dbReference type="Proteomes" id="UP000011087"/>
    </source>
</evidence>
<dbReference type="HOGENOM" id="CLU_1423975_0_0_1"/>
<reference evidence="3" key="2">
    <citation type="submission" date="2012-11" db="EMBL/GenBank/DDBJ databases">
        <authorList>
            <person name="Kuo A."/>
            <person name="Curtis B.A."/>
            <person name="Tanifuji G."/>
            <person name="Burki F."/>
            <person name="Gruber A."/>
            <person name="Irimia M."/>
            <person name="Maruyama S."/>
            <person name="Arias M.C."/>
            <person name="Ball S.G."/>
            <person name="Gile G.H."/>
            <person name="Hirakawa Y."/>
            <person name="Hopkins J.F."/>
            <person name="Rensing S.A."/>
            <person name="Schmutz J."/>
            <person name="Symeonidi A."/>
            <person name="Elias M."/>
            <person name="Eveleigh R.J."/>
            <person name="Herman E.K."/>
            <person name="Klute M.J."/>
            <person name="Nakayama T."/>
            <person name="Obornik M."/>
            <person name="Reyes-Prieto A."/>
            <person name="Armbrust E.V."/>
            <person name="Aves S.J."/>
            <person name="Beiko R.G."/>
            <person name="Coutinho P."/>
            <person name="Dacks J.B."/>
            <person name="Durnford D.G."/>
            <person name="Fast N.M."/>
            <person name="Green B.R."/>
            <person name="Grisdale C."/>
            <person name="Hempe F."/>
            <person name="Henrissat B."/>
            <person name="Hoppner M.P."/>
            <person name="Ishida K.-I."/>
            <person name="Kim E."/>
            <person name="Koreny L."/>
            <person name="Kroth P.G."/>
            <person name="Liu Y."/>
            <person name="Malik S.-B."/>
            <person name="Maier U.G."/>
            <person name="McRose D."/>
            <person name="Mock T."/>
            <person name="Neilson J.A."/>
            <person name="Onodera N.T."/>
            <person name="Poole A.M."/>
            <person name="Pritham E.J."/>
            <person name="Richards T.A."/>
            <person name="Rocap G."/>
            <person name="Roy S.W."/>
            <person name="Sarai C."/>
            <person name="Schaack S."/>
            <person name="Shirato S."/>
            <person name="Slamovits C.H."/>
            <person name="Spencer D.F."/>
            <person name="Suzuki S."/>
            <person name="Worden A.Z."/>
            <person name="Zauner S."/>
            <person name="Barry K."/>
            <person name="Bell C."/>
            <person name="Bharti A.K."/>
            <person name="Crow J.A."/>
            <person name="Grimwood J."/>
            <person name="Kramer R."/>
            <person name="Lindquist E."/>
            <person name="Lucas S."/>
            <person name="Salamov A."/>
            <person name="McFadden G.I."/>
            <person name="Lane C.E."/>
            <person name="Keeling P.J."/>
            <person name="Gray M.W."/>
            <person name="Grigoriev I.V."/>
            <person name="Archibald J.M."/>
        </authorList>
    </citation>
    <scope>NUCLEOTIDE SEQUENCE</scope>
    <source>
        <strain evidence="3">CCMP2712</strain>
    </source>
</reference>
<name>L1J3W7_GUITC</name>
<protein>
    <submittedName>
        <fullName evidence="1 2">Uncharacterized protein</fullName>
    </submittedName>
</protein>
<accession>L1J3W7</accession>
<gene>
    <name evidence="1" type="ORF">GUITHDRAFT_153445</name>
</gene>
<sequence length="191" mass="21223">MACPHEAMVVVLDGDGGEQKYEFDALVNRTEGDFFSTSMQYTNNDILTDCVLREGFKEFRIYCGDMEWVLLGTKKRLHAGGKFWADAQSGTTACASVEIEPYDGDGANPNDLILSSFTIDTSPRASFIDEEPDPFAMPGGKGQSLGMVKYKKHDGQVFVATCLPYGRVKSEEGQIFERVDTWLQCVQQMSE</sequence>
<organism evidence="1">
    <name type="scientific">Guillardia theta (strain CCMP2712)</name>
    <name type="common">Cryptophyte</name>
    <dbReference type="NCBI Taxonomy" id="905079"/>
    <lineage>
        <taxon>Eukaryota</taxon>
        <taxon>Cryptophyceae</taxon>
        <taxon>Pyrenomonadales</taxon>
        <taxon>Geminigeraceae</taxon>
        <taxon>Guillardia</taxon>
    </lineage>
</organism>
<dbReference type="EnsemblProtists" id="EKX42804">
    <property type="protein sequence ID" value="EKX42804"/>
    <property type="gene ID" value="GUITHDRAFT_153445"/>
</dbReference>
<dbReference type="EMBL" id="JH993014">
    <property type="protein sequence ID" value="EKX42804.1"/>
    <property type="molecule type" value="Genomic_DNA"/>
</dbReference>
<reference evidence="1 3" key="1">
    <citation type="journal article" date="2012" name="Nature">
        <title>Algal genomes reveal evolutionary mosaicism and the fate of nucleomorphs.</title>
        <authorList>
            <consortium name="DOE Joint Genome Institute"/>
            <person name="Curtis B.A."/>
            <person name="Tanifuji G."/>
            <person name="Burki F."/>
            <person name="Gruber A."/>
            <person name="Irimia M."/>
            <person name="Maruyama S."/>
            <person name="Arias M.C."/>
            <person name="Ball S.G."/>
            <person name="Gile G.H."/>
            <person name="Hirakawa Y."/>
            <person name="Hopkins J.F."/>
            <person name="Kuo A."/>
            <person name="Rensing S.A."/>
            <person name="Schmutz J."/>
            <person name="Symeonidi A."/>
            <person name="Elias M."/>
            <person name="Eveleigh R.J."/>
            <person name="Herman E.K."/>
            <person name="Klute M.J."/>
            <person name="Nakayama T."/>
            <person name="Obornik M."/>
            <person name="Reyes-Prieto A."/>
            <person name="Armbrust E.V."/>
            <person name="Aves S.J."/>
            <person name="Beiko R.G."/>
            <person name="Coutinho P."/>
            <person name="Dacks J.B."/>
            <person name="Durnford D.G."/>
            <person name="Fast N.M."/>
            <person name="Green B.R."/>
            <person name="Grisdale C.J."/>
            <person name="Hempel F."/>
            <person name="Henrissat B."/>
            <person name="Hoppner M.P."/>
            <person name="Ishida K."/>
            <person name="Kim E."/>
            <person name="Koreny L."/>
            <person name="Kroth P.G."/>
            <person name="Liu Y."/>
            <person name="Malik S.B."/>
            <person name="Maier U.G."/>
            <person name="McRose D."/>
            <person name="Mock T."/>
            <person name="Neilson J.A."/>
            <person name="Onodera N.T."/>
            <person name="Poole A.M."/>
            <person name="Pritham E.J."/>
            <person name="Richards T.A."/>
            <person name="Rocap G."/>
            <person name="Roy S.W."/>
            <person name="Sarai C."/>
            <person name="Schaack S."/>
            <person name="Shirato S."/>
            <person name="Slamovits C.H."/>
            <person name="Spencer D.F."/>
            <person name="Suzuki S."/>
            <person name="Worden A.Z."/>
            <person name="Zauner S."/>
            <person name="Barry K."/>
            <person name="Bell C."/>
            <person name="Bharti A.K."/>
            <person name="Crow J.A."/>
            <person name="Grimwood J."/>
            <person name="Kramer R."/>
            <person name="Lindquist E."/>
            <person name="Lucas S."/>
            <person name="Salamov A."/>
            <person name="McFadden G.I."/>
            <person name="Lane C.E."/>
            <person name="Keeling P.J."/>
            <person name="Gray M.W."/>
            <person name="Grigoriev I.V."/>
            <person name="Archibald J.M."/>
        </authorList>
    </citation>
    <scope>NUCLEOTIDE SEQUENCE</scope>
    <source>
        <strain evidence="1 3">CCMP2712</strain>
    </source>
</reference>